<protein>
    <submittedName>
        <fullName evidence="1">Uncharacterized protein</fullName>
    </submittedName>
</protein>
<accession>A0A645I212</accession>
<organism evidence="1">
    <name type="scientific">bioreactor metagenome</name>
    <dbReference type="NCBI Taxonomy" id="1076179"/>
    <lineage>
        <taxon>unclassified sequences</taxon>
        <taxon>metagenomes</taxon>
        <taxon>ecological metagenomes</taxon>
    </lineage>
</organism>
<proteinExistence type="predicted"/>
<comment type="caution">
    <text evidence="1">The sequence shown here is derived from an EMBL/GenBank/DDBJ whole genome shotgun (WGS) entry which is preliminary data.</text>
</comment>
<name>A0A645I212_9ZZZZ</name>
<dbReference type="EMBL" id="VSSQ01104182">
    <property type="protein sequence ID" value="MPN44782.1"/>
    <property type="molecule type" value="Genomic_DNA"/>
</dbReference>
<gene>
    <name evidence="1" type="ORF">SDC9_192347</name>
</gene>
<evidence type="ECO:0000313" key="1">
    <source>
        <dbReference type="EMBL" id="MPN44782.1"/>
    </source>
</evidence>
<reference evidence="1" key="1">
    <citation type="submission" date="2019-08" db="EMBL/GenBank/DDBJ databases">
        <authorList>
            <person name="Kucharzyk K."/>
            <person name="Murdoch R.W."/>
            <person name="Higgins S."/>
            <person name="Loffler F."/>
        </authorList>
    </citation>
    <scope>NUCLEOTIDE SEQUENCE</scope>
</reference>
<sequence length="102" mass="11996">MPPTISYQIAGHHKGEITNVFEETVQDRKMVAIVKINDIIDAHQLDITTDYSRIKQMALNKRKNEMVEKYVKEKLPHIFVSINDRYKDCTFRTDWRKADTGN</sequence>
<dbReference type="AlphaFoldDB" id="A0A645I212"/>